<evidence type="ECO:0000256" key="2">
    <source>
        <dbReference type="ARBA" id="ARBA00023125"/>
    </source>
</evidence>
<dbReference type="PANTHER" id="PTHR43280">
    <property type="entry name" value="ARAC-FAMILY TRANSCRIPTIONAL REGULATOR"/>
    <property type="match status" value="1"/>
</dbReference>
<dbReference type="InterPro" id="IPR018062">
    <property type="entry name" value="HTH_AraC-typ_CS"/>
</dbReference>
<dbReference type="InterPro" id="IPR009057">
    <property type="entry name" value="Homeodomain-like_sf"/>
</dbReference>
<dbReference type="InterPro" id="IPR018060">
    <property type="entry name" value="HTH_AraC"/>
</dbReference>
<evidence type="ECO:0000313" key="7">
    <source>
        <dbReference type="Proteomes" id="UP001595841"/>
    </source>
</evidence>
<dbReference type="EMBL" id="JBHSCL010000004">
    <property type="protein sequence ID" value="MFC4220223.1"/>
    <property type="molecule type" value="Genomic_DNA"/>
</dbReference>
<dbReference type="PROSITE" id="PS00041">
    <property type="entry name" value="HTH_ARAC_FAMILY_1"/>
    <property type="match status" value="1"/>
</dbReference>
<evidence type="ECO:0000313" key="6">
    <source>
        <dbReference type="EMBL" id="MFC4220223.1"/>
    </source>
</evidence>
<dbReference type="Proteomes" id="UP001595841">
    <property type="component" value="Unassembled WGS sequence"/>
</dbReference>
<comment type="caution">
    <text evidence="6">The sequence shown here is derived from an EMBL/GenBank/DDBJ whole genome shotgun (WGS) entry which is preliminary data.</text>
</comment>
<keyword evidence="7" id="KW-1185">Reference proteome</keyword>
<feature type="transmembrane region" description="Helical" evidence="4">
    <location>
        <begin position="95"/>
        <end position="113"/>
    </location>
</feature>
<feature type="transmembrane region" description="Helical" evidence="4">
    <location>
        <begin position="33"/>
        <end position="56"/>
    </location>
</feature>
<gene>
    <name evidence="6" type="ORF">ACFOWS_08765</name>
</gene>
<accession>A0ABV8PJ63</accession>
<keyword evidence="4" id="KW-0472">Membrane</keyword>
<keyword evidence="1" id="KW-0805">Transcription regulation</keyword>
<feature type="transmembrane region" description="Helical" evidence="4">
    <location>
        <begin position="152"/>
        <end position="172"/>
    </location>
</feature>
<feature type="domain" description="HTH araC/xylS-type" evidence="5">
    <location>
        <begin position="219"/>
        <end position="323"/>
    </location>
</feature>
<dbReference type="SUPFAM" id="SSF46689">
    <property type="entry name" value="Homeodomain-like"/>
    <property type="match status" value="1"/>
</dbReference>
<evidence type="ECO:0000259" key="5">
    <source>
        <dbReference type="PROSITE" id="PS01124"/>
    </source>
</evidence>
<evidence type="ECO:0000256" key="4">
    <source>
        <dbReference type="SAM" id="Phobius"/>
    </source>
</evidence>
<organism evidence="6 7">
    <name type="scientific">Flagellimonas marina</name>
    <dbReference type="NCBI Taxonomy" id="1775168"/>
    <lineage>
        <taxon>Bacteria</taxon>
        <taxon>Pseudomonadati</taxon>
        <taxon>Bacteroidota</taxon>
        <taxon>Flavobacteriia</taxon>
        <taxon>Flavobacteriales</taxon>
        <taxon>Flavobacteriaceae</taxon>
        <taxon>Flagellimonas</taxon>
    </lineage>
</organism>
<evidence type="ECO:0000256" key="1">
    <source>
        <dbReference type="ARBA" id="ARBA00023015"/>
    </source>
</evidence>
<dbReference type="Pfam" id="PF12833">
    <property type="entry name" value="HTH_18"/>
    <property type="match status" value="1"/>
</dbReference>
<protein>
    <submittedName>
        <fullName evidence="6">Helix-turn-helix domain-containing protein</fullName>
    </submittedName>
</protein>
<evidence type="ECO:0000256" key="3">
    <source>
        <dbReference type="ARBA" id="ARBA00023163"/>
    </source>
</evidence>
<dbReference type="PROSITE" id="PS01124">
    <property type="entry name" value="HTH_ARAC_FAMILY_2"/>
    <property type="match status" value="1"/>
</dbReference>
<dbReference type="PANTHER" id="PTHR43280:SF29">
    <property type="entry name" value="ARAC-FAMILY TRANSCRIPTIONAL REGULATOR"/>
    <property type="match status" value="1"/>
</dbReference>
<feature type="transmembrane region" description="Helical" evidence="4">
    <location>
        <begin position="119"/>
        <end position="140"/>
    </location>
</feature>
<proteinExistence type="predicted"/>
<dbReference type="SMART" id="SM00342">
    <property type="entry name" value="HTH_ARAC"/>
    <property type="match status" value="1"/>
</dbReference>
<dbReference type="Gene3D" id="1.10.10.60">
    <property type="entry name" value="Homeodomain-like"/>
    <property type="match status" value="1"/>
</dbReference>
<name>A0ABV8PJ63_9FLAO</name>
<sequence length="343" mass="38826">MLAFFSGVSLPAGFLGAVYFYRIRKEDTLKLNLLAALFVAMALRCSKSFLCFTLGMPTVGMALGYLGLASIGPLLCLYLKYSGKVSVQSIEARDYSHFLPSLIGFISILLVGREVAIELYFFTTYILLAYVLWGWRKLFLDKDHNAELLRKWNLLLLISISVLCGIFLFQYHTDYLINYTIGSALAAVAFYGLLYFALNHSVLFPVTKKRKRLDPKVIQKVKHAIEGEKVYRKPSLTLDQFSKELGHPSYLISLAVKTEFKKSFSELINHKRIQEVLIELSKQDQDYGKIEGLAYSVGFNTPSAFYAAFKKLTGTTPTEYQKAQRKKSHMPNMVLEPKAIGEL</sequence>
<keyword evidence="4" id="KW-1133">Transmembrane helix</keyword>
<keyword evidence="3" id="KW-0804">Transcription</keyword>
<feature type="transmembrane region" description="Helical" evidence="4">
    <location>
        <begin position="6"/>
        <end position="21"/>
    </location>
</feature>
<feature type="transmembrane region" description="Helical" evidence="4">
    <location>
        <begin position="184"/>
        <end position="206"/>
    </location>
</feature>
<keyword evidence="4" id="KW-0812">Transmembrane</keyword>
<keyword evidence="2" id="KW-0238">DNA-binding</keyword>
<reference evidence="7" key="1">
    <citation type="journal article" date="2019" name="Int. J. Syst. Evol. Microbiol.">
        <title>The Global Catalogue of Microorganisms (GCM) 10K type strain sequencing project: providing services to taxonomists for standard genome sequencing and annotation.</title>
        <authorList>
            <consortium name="The Broad Institute Genomics Platform"/>
            <consortium name="The Broad Institute Genome Sequencing Center for Infectious Disease"/>
            <person name="Wu L."/>
            <person name="Ma J."/>
        </authorList>
    </citation>
    <scope>NUCLEOTIDE SEQUENCE [LARGE SCALE GENOMIC DNA]</scope>
    <source>
        <strain evidence="7">CGMCC 1.15774</strain>
    </source>
</reference>
<feature type="transmembrane region" description="Helical" evidence="4">
    <location>
        <begin position="62"/>
        <end position="83"/>
    </location>
</feature>
<dbReference type="RefSeq" id="WP_379763596.1">
    <property type="nucleotide sequence ID" value="NZ_JBHSCL010000004.1"/>
</dbReference>